<reference evidence="2" key="1">
    <citation type="submission" date="2020-06" db="EMBL/GenBank/DDBJ databases">
        <authorList>
            <person name="Li T."/>
            <person name="Hu X."/>
            <person name="Zhang T."/>
            <person name="Song X."/>
            <person name="Zhang H."/>
            <person name="Dai N."/>
            <person name="Sheng W."/>
            <person name="Hou X."/>
            <person name="Wei L."/>
        </authorList>
    </citation>
    <scope>NUCLEOTIDE SEQUENCE</scope>
    <source>
        <strain evidence="2">KEN8</strain>
        <tissue evidence="2">Leaf</tissue>
    </source>
</reference>
<name>A0AAW2PSW7_9LAMI</name>
<comment type="caution">
    <text evidence="2">The sequence shown here is derived from an EMBL/GenBank/DDBJ whole genome shotgun (WGS) entry which is preliminary data.</text>
</comment>
<sequence>MMMMIQIRRRRRCCKWNPPSMPDSPTSAGFNTDQLPFNTSQNYTDDDDEASVDPEIIRDEPEEENLNEEEEEGEDLFNDNFMNDYRRLGQQDRYESLGIDDSMEDERDLDQIMADRRAAEIELEAREARVSQRKLPQLLHDQDTDDDNYRPTKRTRADF</sequence>
<organism evidence="2">
    <name type="scientific">Sesamum calycinum</name>
    <dbReference type="NCBI Taxonomy" id="2727403"/>
    <lineage>
        <taxon>Eukaryota</taxon>
        <taxon>Viridiplantae</taxon>
        <taxon>Streptophyta</taxon>
        <taxon>Embryophyta</taxon>
        <taxon>Tracheophyta</taxon>
        <taxon>Spermatophyta</taxon>
        <taxon>Magnoliopsida</taxon>
        <taxon>eudicotyledons</taxon>
        <taxon>Gunneridae</taxon>
        <taxon>Pentapetalae</taxon>
        <taxon>asterids</taxon>
        <taxon>lamiids</taxon>
        <taxon>Lamiales</taxon>
        <taxon>Pedaliaceae</taxon>
        <taxon>Sesamum</taxon>
    </lineage>
</organism>
<feature type="region of interest" description="Disordered" evidence="1">
    <location>
        <begin position="14"/>
        <end position="76"/>
    </location>
</feature>
<dbReference type="InterPro" id="IPR008045">
    <property type="entry name" value="MCM2"/>
</dbReference>
<dbReference type="GO" id="GO:0005634">
    <property type="term" value="C:nucleus"/>
    <property type="evidence" value="ECO:0007669"/>
    <property type="project" value="InterPro"/>
</dbReference>
<dbReference type="GO" id="GO:0006270">
    <property type="term" value="P:DNA replication initiation"/>
    <property type="evidence" value="ECO:0007669"/>
    <property type="project" value="InterPro"/>
</dbReference>
<evidence type="ECO:0000256" key="1">
    <source>
        <dbReference type="SAM" id="MobiDB-lite"/>
    </source>
</evidence>
<feature type="region of interest" description="Disordered" evidence="1">
    <location>
        <begin position="127"/>
        <end position="159"/>
    </location>
</feature>
<proteinExistence type="predicted"/>
<reference evidence="2" key="2">
    <citation type="journal article" date="2024" name="Plant">
        <title>Genomic evolution and insights into agronomic trait innovations of Sesamum species.</title>
        <authorList>
            <person name="Miao H."/>
            <person name="Wang L."/>
            <person name="Qu L."/>
            <person name="Liu H."/>
            <person name="Sun Y."/>
            <person name="Le M."/>
            <person name="Wang Q."/>
            <person name="Wei S."/>
            <person name="Zheng Y."/>
            <person name="Lin W."/>
            <person name="Duan Y."/>
            <person name="Cao H."/>
            <person name="Xiong S."/>
            <person name="Wang X."/>
            <person name="Wei L."/>
            <person name="Li C."/>
            <person name="Ma Q."/>
            <person name="Ju M."/>
            <person name="Zhao R."/>
            <person name="Li G."/>
            <person name="Mu C."/>
            <person name="Tian Q."/>
            <person name="Mei H."/>
            <person name="Zhang T."/>
            <person name="Gao T."/>
            <person name="Zhang H."/>
        </authorList>
    </citation>
    <scope>NUCLEOTIDE SEQUENCE</scope>
    <source>
        <strain evidence="2">KEN8</strain>
    </source>
</reference>
<protein>
    <submittedName>
        <fullName evidence="2">DNA replication licensing factor MCM2</fullName>
    </submittedName>
</protein>
<gene>
    <name evidence="2" type="ORF">Scaly_1506900</name>
</gene>
<dbReference type="Pfam" id="PF12619">
    <property type="entry name" value="MCM2_N"/>
    <property type="match status" value="1"/>
</dbReference>
<dbReference type="GO" id="GO:0042555">
    <property type="term" value="C:MCM complex"/>
    <property type="evidence" value="ECO:0007669"/>
    <property type="project" value="InterPro"/>
</dbReference>
<feature type="compositionally biased region" description="Basic and acidic residues" evidence="1">
    <location>
        <begin position="147"/>
        <end position="159"/>
    </location>
</feature>
<dbReference type="GO" id="GO:0003677">
    <property type="term" value="F:DNA binding"/>
    <property type="evidence" value="ECO:0007669"/>
    <property type="project" value="InterPro"/>
</dbReference>
<feature type="compositionally biased region" description="Acidic residues" evidence="1">
    <location>
        <begin position="60"/>
        <end position="76"/>
    </location>
</feature>
<dbReference type="GO" id="GO:0005524">
    <property type="term" value="F:ATP binding"/>
    <property type="evidence" value="ECO:0007669"/>
    <property type="project" value="InterPro"/>
</dbReference>
<feature type="compositionally biased region" description="Polar residues" evidence="1">
    <location>
        <begin position="23"/>
        <end position="43"/>
    </location>
</feature>
<accession>A0AAW2PSW7</accession>
<dbReference type="EMBL" id="JACGWM010000008">
    <property type="protein sequence ID" value="KAL0358212.1"/>
    <property type="molecule type" value="Genomic_DNA"/>
</dbReference>
<dbReference type="AlphaFoldDB" id="A0AAW2PSW7"/>
<evidence type="ECO:0000313" key="2">
    <source>
        <dbReference type="EMBL" id="KAL0358212.1"/>
    </source>
</evidence>